<comment type="caution">
    <text evidence="2">The sequence shown here is derived from an EMBL/GenBank/DDBJ whole genome shotgun (WGS) entry which is preliminary data.</text>
</comment>
<dbReference type="PRINTS" id="PR00598">
    <property type="entry name" value="HTHMARR"/>
</dbReference>
<dbReference type="AlphaFoldDB" id="A0A512PG69"/>
<dbReference type="PANTHER" id="PTHR33164">
    <property type="entry name" value="TRANSCRIPTIONAL REGULATOR, MARR FAMILY"/>
    <property type="match status" value="1"/>
</dbReference>
<dbReference type="SUPFAM" id="SSF46785">
    <property type="entry name" value="Winged helix' DNA-binding domain"/>
    <property type="match status" value="1"/>
</dbReference>
<dbReference type="InterPro" id="IPR036390">
    <property type="entry name" value="WH_DNA-bd_sf"/>
</dbReference>
<dbReference type="GO" id="GO:0006950">
    <property type="term" value="P:response to stress"/>
    <property type="evidence" value="ECO:0007669"/>
    <property type="project" value="TreeGrafter"/>
</dbReference>
<reference evidence="2 3" key="1">
    <citation type="submission" date="2019-07" db="EMBL/GenBank/DDBJ databases">
        <title>Whole genome shotgun sequence of Cellulomonas soli NBRC 109434.</title>
        <authorList>
            <person name="Hosoyama A."/>
            <person name="Uohara A."/>
            <person name="Ohji S."/>
            <person name="Ichikawa N."/>
        </authorList>
    </citation>
    <scope>NUCLEOTIDE SEQUENCE [LARGE SCALE GENOMIC DNA]</scope>
    <source>
        <strain evidence="2 3">NBRC 109434</strain>
    </source>
</reference>
<name>A0A512PG69_9CELL</name>
<dbReference type="SMART" id="SM00347">
    <property type="entry name" value="HTH_MARR"/>
    <property type="match status" value="1"/>
</dbReference>
<accession>A0A512PG69</accession>
<evidence type="ECO:0000313" key="2">
    <source>
        <dbReference type="EMBL" id="GEP70194.1"/>
    </source>
</evidence>
<evidence type="ECO:0000259" key="1">
    <source>
        <dbReference type="PROSITE" id="PS50995"/>
    </source>
</evidence>
<dbReference type="GO" id="GO:0003700">
    <property type="term" value="F:DNA-binding transcription factor activity"/>
    <property type="evidence" value="ECO:0007669"/>
    <property type="project" value="InterPro"/>
</dbReference>
<feature type="domain" description="HTH marR-type" evidence="1">
    <location>
        <begin position="28"/>
        <end position="164"/>
    </location>
</feature>
<dbReference type="RefSeq" id="WP_146953981.1">
    <property type="nucleotide sequence ID" value="NZ_BAABBJ010000014.1"/>
</dbReference>
<keyword evidence="3" id="KW-1185">Reference proteome</keyword>
<dbReference type="Gene3D" id="1.10.10.10">
    <property type="entry name" value="Winged helix-like DNA-binding domain superfamily/Winged helix DNA-binding domain"/>
    <property type="match status" value="1"/>
</dbReference>
<dbReference type="EMBL" id="BKAL01000011">
    <property type="protein sequence ID" value="GEP70194.1"/>
    <property type="molecule type" value="Genomic_DNA"/>
</dbReference>
<dbReference type="InterPro" id="IPR000835">
    <property type="entry name" value="HTH_MarR-typ"/>
</dbReference>
<dbReference type="OrthoDB" id="8635520at2"/>
<gene>
    <name evidence="2" type="ORF">CSO01_29090</name>
</gene>
<dbReference type="Pfam" id="PF12802">
    <property type="entry name" value="MarR_2"/>
    <property type="match status" value="1"/>
</dbReference>
<dbReference type="Proteomes" id="UP000321798">
    <property type="component" value="Unassembled WGS sequence"/>
</dbReference>
<proteinExistence type="predicted"/>
<dbReference type="PANTHER" id="PTHR33164:SF99">
    <property type="entry name" value="MARR FAMILY REGULATORY PROTEIN"/>
    <property type="match status" value="1"/>
</dbReference>
<organism evidence="2 3">
    <name type="scientific">Cellulomonas soli</name>
    <dbReference type="NCBI Taxonomy" id="931535"/>
    <lineage>
        <taxon>Bacteria</taxon>
        <taxon>Bacillati</taxon>
        <taxon>Actinomycetota</taxon>
        <taxon>Actinomycetes</taxon>
        <taxon>Micrococcales</taxon>
        <taxon>Cellulomonadaceae</taxon>
        <taxon>Cellulomonas</taxon>
    </lineage>
</organism>
<dbReference type="InterPro" id="IPR039422">
    <property type="entry name" value="MarR/SlyA-like"/>
</dbReference>
<sequence length="187" mass="20506">MSATGVDEMQQQTQPDVQQHVRWLDDEQQQHWRAFRDGTARLMAVLAHELEAASGLSLNEYEVLVRLSETPGRTMRMSEIAEGLAHSRSRLTHTVRRMEDAGLVSRQPCAEDARGVNCTMTETGWQALVAAAPGHVHSVREHLVDRLSAEQFRALGEAMDVVRDALVAPEGACAAAEALESGSTHAL</sequence>
<protein>
    <submittedName>
        <fullName evidence="2">MarR family transcriptional regulator</fullName>
    </submittedName>
</protein>
<evidence type="ECO:0000313" key="3">
    <source>
        <dbReference type="Proteomes" id="UP000321798"/>
    </source>
</evidence>
<dbReference type="InterPro" id="IPR036388">
    <property type="entry name" value="WH-like_DNA-bd_sf"/>
</dbReference>
<dbReference type="PROSITE" id="PS50995">
    <property type="entry name" value="HTH_MARR_2"/>
    <property type="match status" value="1"/>
</dbReference>